<dbReference type="HOGENOM" id="CLU_076318_0_0_7"/>
<dbReference type="PIRSF" id="PIRSF037004">
    <property type="entry name" value="UCP037004"/>
    <property type="match status" value="1"/>
</dbReference>
<keyword evidence="3" id="KW-1185">Reference proteome</keyword>
<dbReference type="Pfam" id="PF04463">
    <property type="entry name" value="2-thiour_desulf"/>
    <property type="match status" value="1"/>
</dbReference>
<protein>
    <recommendedName>
        <fullName evidence="1">DUF1722 domain-containing protein</fullName>
    </recommendedName>
</protein>
<dbReference type="Proteomes" id="UP000000602">
    <property type="component" value="Chromosome"/>
</dbReference>
<dbReference type="InterPro" id="IPR007553">
    <property type="entry name" value="2-thiour_desulf"/>
</dbReference>
<dbReference type="EMBL" id="CR522870">
    <property type="protein sequence ID" value="CAG37306.1"/>
    <property type="molecule type" value="Genomic_DNA"/>
</dbReference>
<dbReference type="eggNOG" id="COG3272">
    <property type="taxonomic scope" value="Bacteria"/>
</dbReference>
<dbReference type="PANTHER" id="PTHR30087:SF0">
    <property type="entry name" value="INNER MEMBRANE PROTEIN"/>
    <property type="match status" value="1"/>
</dbReference>
<reference evidence="3" key="1">
    <citation type="journal article" date="2004" name="Environ. Microbiol.">
        <title>The genome of Desulfotalea psychrophila, a sulfate-reducing bacterium from permanently cold Arctic sediments.</title>
        <authorList>
            <person name="Rabus R."/>
            <person name="Ruepp A."/>
            <person name="Frickey T."/>
            <person name="Rattei T."/>
            <person name="Fartmann B."/>
            <person name="Stark M."/>
            <person name="Bauer M."/>
            <person name="Zibat A."/>
            <person name="Lombardot T."/>
            <person name="Becker I."/>
            <person name="Amann J."/>
            <person name="Gellner K."/>
            <person name="Teeling H."/>
            <person name="Leuschner W.D."/>
            <person name="Gloeckner F.-O."/>
            <person name="Lupas A.N."/>
            <person name="Amann R."/>
            <person name="Klenk H.-P."/>
        </authorList>
    </citation>
    <scope>NUCLEOTIDE SEQUENCE [LARGE SCALE GENOMIC DNA]</scope>
    <source>
        <strain evidence="3">DSM 12343 / LSv54</strain>
    </source>
</reference>
<feature type="domain" description="DUF1722" evidence="1">
    <location>
        <begin position="190"/>
        <end position="306"/>
    </location>
</feature>
<dbReference type="STRING" id="177439.DP2577"/>
<sequence>MDEKIKIGISSCLLGNEVRFNGGHQHDRYITDTLGDFFNFVPVCPEVECGLSVPRESMRLVGDARSPRLITNKTGIDHTDKMNKWASVRLEELEQENLCGFIFKSKSPSSGMERVKVYDKNNVPRTIGVGLFARAFMEHFPIVPVEEEGRLHDPSLRENFIESVFLYQRWRSTLNDFTLKKLVDFHTQHKLLLRAHSENHYREMGRIVAEAGSIEPKRLLSSYQENLMAAMRLKPTVKKHVNVLMHMMGYFKKRLSSDEKQELLDVITRFKNNHIPLIVPITLMNHYIRKYNESYLQQQHYLNPHPTELRLRNHA</sequence>
<dbReference type="eggNOG" id="COG1683">
    <property type="taxonomic scope" value="Bacteria"/>
</dbReference>
<accession>Q6AK20</accession>
<gene>
    <name evidence="2" type="ordered locus">DP2577</name>
</gene>
<dbReference type="RefSeq" id="WP_011189818.1">
    <property type="nucleotide sequence ID" value="NC_006138.1"/>
</dbReference>
<dbReference type="OrthoDB" id="495783at2"/>
<name>Q6AK20_DESPS</name>
<evidence type="ECO:0000313" key="3">
    <source>
        <dbReference type="Proteomes" id="UP000000602"/>
    </source>
</evidence>
<evidence type="ECO:0000259" key="1">
    <source>
        <dbReference type="Pfam" id="PF08349"/>
    </source>
</evidence>
<evidence type="ECO:0000313" key="2">
    <source>
        <dbReference type="EMBL" id="CAG37306.1"/>
    </source>
</evidence>
<proteinExistence type="predicted"/>
<dbReference type="KEGG" id="dps:DP2577"/>
<dbReference type="PANTHER" id="PTHR30087">
    <property type="entry name" value="INNER MEMBRANE PROTEIN"/>
    <property type="match status" value="1"/>
</dbReference>
<organism evidence="2 3">
    <name type="scientific">Desulfotalea psychrophila (strain LSv54 / DSM 12343)</name>
    <dbReference type="NCBI Taxonomy" id="177439"/>
    <lineage>
        <taxon>Bacteria</taxon>
        <taxon>Pseudomonadati</taxon>
        <taxon>Thermodesulfobacteriota</taxon>
        <taxon>Desulfobulbia</taxon>
        <taxon>Desulfobulbales</taxon>
        <taxon>Desulfocapsaceae</taxon>
        <taxon>Desulfotalea</taxon>
    </lineage>
</organism>
<dbReference type="Pfam" id="PF08349">
    <property type="entry name" value="DUF1722"/>
    <property type="match status" value="1"/>
</dbReference>
<dbReference type="InterPro" id="IPR013560">
    <property type="entry name" value="DUF1722"/>
</dbReference>
<dbReference type="AlphaFoldDB" id="Q6AK20"/>
<dbReference type="InterPro" id="IPR017087">
    <property type="entry name" value="UCP037004"/>
</dbReference>